<keyword evidence="8 11" id="KW-0238">DNA-binding</keyword>
<evidence type="ECO:0000259" key="13">
    <source>
        <dbReference type="PROSITE" id="PS51900"/>
    </source>
</evidence>
<keyword evidence="10" id="KW-0131">Cell cycle</keyword>
<accession>A0A9D2LIB7</accession>
<evidence type="ECO:0000313" key="14">
    <source>
        <dbReference type="EMBL" id="HJB13154.1"/>
    </source>
</evidence>
<dbReference type="GO" id="GO:0003677">
    <property type="term" value="F:DNA binding"/>
    <property type="evidence" value="ECO:0007669"/>
    <property type="project" value="UniProtKB-UniRule"/>
</dbReference>
<dbReference type="Gene3D" id="1.10.150.130">
    <property type="match status" value="1"/>
</dbReference>
<dbReference type="GO" id="GO:0051301">
    <property type="term" value="P:cell division"/>
    <property type="evidence" value="ECO:0007669"/>
    <property type="project" value="UniProtKB-KW"/>
</dbReference>
<evidence type="ECO:0000256" key="7">
    <source>
        <dbReference type="ARBA" id="ARBA00022908"/>
    </source>
</evidence>
<dbReference type="Pfam" id="PF02899">
    <property type="entry name" value="Phage_int_SAM_1"/>
    <property type="match status" value="1"/>
</dbReference>
<dbReference type="AlphaFoldDB" id="A0A9D2LIB7"/>
<dbReference type="GO" id="GO:0015074">
    <property type="term" value="P:DNA integration"/>
    <property type="evidence" value="ECO:0007669"/>
    <property type="project" value="UniProtKB-KW"/>
</dbReference>
<evidence type="ECO:0000256" key="2">
    <source>
        <dbReference type="ARBA" id="ARBA00004496"/>
    </source>
</evidence>
<dbReference type="PROSITE" id="PS51898">
    <property type="entry name" value="TYR_RECOMBINASE"/>
    <property type="match status" value="1"/>
</dbReference>
<dbReference type="PROSITE" id="PS51900">
    <property type="entry name" value="CB"/>
    <property type="match status" value="1"/>
</dbReference>
<keyword evidence="7" id="KW-0229">DNA integration</keyword>
<dbReference type="PANTHER" id="PTHR30349">
    <property type="entry name" value="PHAGE INTEGRASE-RELATED"/>
    <property type="match status" value="1"/>
</dbReference>
<keyword evidence="6" id="KW-0159">Chromosome partition</keyword>
<dbReference type="GO" id="GO:0006310">
    <property type="term" value="P:DNA recombination"/>
    <property type="evidence" value="ECO:0007669"/>
    <property type="project" value="UniProtKB-KW"/>
</dbReference>
<dbReference type="InterPro" id="IPR013762">
    <property type="entry name" value="Integrase-like_cat_sf"/>
</dbReference>
<comment type="caution">
    <text evidence="14">The sequence shown here is derived from an EMBL/GenBank/DDBJ whole genome shotgun (WGS) entry which is preliminary data.</text>
</comment>
<dbReference type="EMBL" id="DWZJ01000044">
    <property type="protein sequence ID" value="HJB13154.1"/>
    <property type="molecule type" value="Genomic_DNA"/>
</dbReference>
<evidence type="ECO:0000256" key="10">
    <source>
        <dbReference type="ARBA" id="ARBA00023306"/>
    </source>
</evidence>
<dbReference type="Gene3D" id="1.10.443.10">
    <property type="entry name" value="Intergrase catalytic core"/>
    <property type="match status" value="1"/>
</dbReference>
<organism evidence="14 15">
    <name type="scientific">Candidatus Oscillibacter excrementigallinarum</name>
    <dbReference type="NCBI Taxonomy" id="2838716"/>
    <lineage>
        <taxon>Bacteria</taxon>
        <taxon>Bacillati</taxon>
        <taxon>Bacillota</taxon>
        <taxon>Clostridia</taxon>
        <taxon>Eubacteriales</taxon>
        <taxon>Oscillospiraceae</taxon>
        <taxon>Oscillibacter</taxon>
    </lineage>
</organism>
<comment type="similarity">
    <text evidence="3">Belongs to the 'phage' integrase family.</text>
</comment>
<dbReference type="InterPro" id="IPR050090">
    <property type="entry name" value="Tyrosine_recombinase_XerCD"/>
</dbReference>
<comment type="subcellular location">
    <subcellularLocation>
        <location evidence="2">Cytoplasm</location>
    </subcellularLocation>
</comment>
<dbReference type="InterPro" id="IPR010998">
    <property type="entry name" value="Integrase_recombinase_N"/>
</dbReference>
<dbReference type="InterPro" id="IPR044068">
    <property type="entry name" value="CB"/>
</dbReference>
<dbReference type="GO" id="GO:0005737">
    <property type="term" value="C:cytoplasm"/>
    <property type="evidence" value="ECO:0007669"/>
    <property type="project" value="UniProtKB-SubCell"/>
</dbReference>
<dbReference type="GO" id="GO:0007059">
    <property type="term" value="P:chromosome segregation"/>
    <property type="evidence" value="ECO:0007669"/>
    <property type="project" value="UniProtKB-KW"/>
</dbReference>
<gene>
    <name evidence="14" type="ORF">H9787_05530</name>
</gene>
<sequence>MDAKKELTMRLWKIVPEQADRIVTILEEYEITRTSERGELDRCVEAFLTAKRLDGLSQKTLRDYGGVLRAFSACTDKPAGQITADDIRLYIGGLARRGLRESSIQTHVSTLRSFFSWLAAEDTIGKSPMCRIRTRKLDRTATRHPLTDEELTRLREHCRDCRERALVEFLATSGCRLSEAAGIRLEQIDWQRRSVRVLGKGHKERTVFFSAEAGKLLEAYTGSRGGGASLFATARPEHRPLSPRSIQRIIREIGQRAGLARRVHPHILRHTFATQALKGGMALPVIQQLLGHEDPKTTMIYAAILPEAARRAYTKIFDRKEQDHE</sequence>
<dbReference type="Pfam" id="PF00589">
    <property type="entry name" value="Phage_integrase"/>
    <property type="match status" value="1"/>
</dbReference>
<dbReference type="InterPro" id="IPR002104">
    <property type="entry name" value="Integrase_catalytic"/>
</dbReference>
<dbReference type="SUPFAM" id="SSF56349">
    <property type="entry name" value="DNA breaking-rejoining enzymes"/>
    <property type="match status" value="1"/>
</dbReference>
<evidence type="ECO:0000256" key="6">
    <source>
        <dbReference type="ARBA" id="ARBA00022829"/>
    </source>
</evidence>
<comment type="function">
    <text evidence="1">Site-specific tyrosine recombinase, which acts by catalyzing the cutting and rejoining of the recombining DNA molecules.</text>
</comment>
<evidence type="ECO:0000256" key="3">
    <source>
        <dbReference type="ARBA" id="ARBA00008857"/>
    </source>
</evidence>
<evidence type="ECO:0000256" key="4">
    <source>
        <dbReference type="ARBA" id="ARBA00022490"/>
    </source>
</evidence>
<evidence type="ECO:0000259" key="12">
    <source>
        <dbReference type="PROSITE" id="PS51898"/>
    </source>
</evidence>
<protein>
    <submittedName>
        <fullName evidence="14">Tyrosine-type recombinase/integrase</fullName>
    </submittedName>
</protein>
<dbReference type="InterPro" id="IPR004107">
    <property type="entry name" value="Integrase_SAM-like_N"/>
</dbReference>
<feature type="domain" description="Tyr recombinase" evidence="12">
    <location>
        <begin position="141"/>
        <end position="314"/>
    </location>
</feature>
<dbReference type="InterPro" id="IPR011010">
    <property type="entry name" value="DNA_brk_join_enz"/>
</dbReference>
<evidence type="ECO:0000256" key="9">
    <source>
        <dbReference type="ARBA" id="ARBA00023172"/>
    </source>
</evidence>
<keyword evidence="4" id="KW-0963">Cytoplasm</keyword>
<keyword evidence="5" id="KW-0132">Cell division</keyword>
<evidence type="ECO:0000313" key="15">
    <source>
        <dbReference type="Proteomes" id="UP000823824"/>
    </source>
</evidence>
<evidence type="ECO:0000256" key="1">
    <source>
        <dbReference type="ARBA" id="ARBA00003283"/>
    </source>
</evidence>
<evidence type="ECO:0000256" key="5">
    <source>
        <dbReference type="ARBA" id="ARBA00022618"/>
    </source>
</evidence>
<feature type="domain" description="Core-binding (CB)" evidence="13">
    <location>
        <begin position="38"/>
        <end position="119"/>
    </location>
</feature>
<keyword evidence="9" id="KW-0233">DNA recombination</keyword>
<dbReference type="PANTHER" id="PTHR30349:SF77">
    <property type="entry name" value="TYROSINE RECOMBINASE XERC"/>
    <property type="match status" value="1"/>
</dbReference>
<dbReference type="NCBIfam" id="NF040815">
    <property type="entry name" value="recomb_XerA_Arch"/>
    <property type="match status" value="1"/>
</dbReference>
<dbReference type="Proteomes" id="UP000823824">
    <property type="component" value="Unassembled WGS sequence"/>
</dbReference>
<reference evidence="14" key="2">
    <citation type="submission" date="2021-04" db="EMBL/GenBank/DDBJ databases">
        <authorList>
            <person name="Gilroy R."/>
        </authorList>
    </citation>
    <scope>NUCLEOTIDE SEQUENCE</scope>
    <source>
        <strain evidence="14">ChiBcec18-1249</strain>
    </source>
</reference>
<evidence type="ECO:0000256" key="11">
    <source>
        <dbReference type="PROSITE-ProRule" id="PRU01248"/>
    </source>
</evidence>
<proteinExistence type="inferred from homology"/>
<reference evidence="14" key="1">
    <citation type="journal article" date="2021" name="PeerJ">
        <title>Extensive microbial diversity within the chicken gut microbiome revealed by metagenomics and culture.</title>
        <authorList>
            <person name="Gilroy R."/>
            <person name="Ravi A."/>
            <person name="Getino M."/>
            <person name="Pursley I."/>
            <person name="Horton D.L."/>
            <person name="Alikhan N.F."/>
            <person name="Baker D."/>
            <person name="Gharbi K."/>
            <person name="Hall N."/>
            <person name="Watson M."/>
            <person name="Adriaenssens E.M."/>
            <person name="Foster-Nyarko E."/>
            <person name="Jarju S."/>
            <person name="Secka A."/>
            <person name="Antonio M."/>
            <person name="Oren A."/>
            <person name="Chaudhuri R.R."/>
            <person name="La Ragione R."/>
            <person name="Hildebrand F."/>
            <person name="Pallen M.J."/>
        </authorList>
    </citation>
    <scope>NUCLEOTIDE SEQUENCE</scope>
    <source>
        <strain evidence="14">ChiBcec18-1249</strain>
    </source>
</reference>
<evidence type="ECO:0000256" key="8">
    <source>
        <dbReference type="ARBA" id="ARBA00023125"/>
    </source>
</evidence>
<name>A0A9D2LIB7_9FIRM</name>